<evidence type="ECO:0000256" key="1">
    <source>
        <dbReference type="SAM" id="MobiDB-lite"/>
    </source>
</evidence>
<dbReference type="GeneID" id="86055273"/>
<dbReference type="Pfam" id="PF20454">
    <property type="entry name" value="GpA_nuclease"/>
    <property type="match status" value="1"/>
</dbReference>
<dbReference type="EMBL" id="VUMI01000038">
    <property type="protein sequence ID" value="MSS90435.1"/>
    <property type="molecule type" value="Genomic_DNA"/>
</dbReference>
<dbReference type="PANTHER" id="PTHR34413:SF2">
    <property type="entry name" value="PROPHAGE TAIL FIBER ASSEMBLY PROTEIN HOMOLOG TFAE-RELATED"/>
    <property type="match status" value="1"/>
</dbReference>
<dbReference type="Pfam" id="PF05876">
    <property type="entry name" value="GpA_ATPase"/>
    <property type="match status" value="1"/>
</dbReference>
<dbReference type="GO" id="GO:0004519">
    <property type="term" value="F:endonuclease activity"/>
    <property type="evidence" value="ECO:0007669"/>
    <property type="project" value="InterPro"/>
</dbReference>
<sequence length="634" mass="71233">MSKTTKKAAAALNAAIAPEVAHFKPPENLTVDEWADKYRRLSPENSAEAGPWRTKRTPYLAEPMKAFTDPKVRKIVMVAASQVGKSELELNIIGYIMDQDPGSILFAQPSLEDARKFSRLRISPMVRDSKVLRQKVTEIRGKDTTSTVLQKSFPGGMLTITGSNSASALASTPARYILGDERDRWAISAGSEGDPWALAEARQATFYNAKAVEVSTPTIKGRSNIETSYYQGTQERWCHRCPHCGEYSEITFGRIRFQHKKIKAPNGRMANKVVGAINYVCPECGCISTEAEMRKQPAKWIATNPEAYENGVRSFWLSAFASPWTPWSKIVVKFLDAQGDPERLKVVCNTLLGELWEDRTAVVDDDEMLGRREHYDAELPDGVLVLTCGVDTQDNRLEYEVVGHGHGGETWGIKRGYIMGRPDTQEPWDRLDDLIDHTYTYASGKGLKISITCVDSGGHFTQEVYEQCRARLAKHVFAIKGKGGEGIPYINPPSKVPIRDNKRVRCWLYTIGVDAGKTMIYNALEVQEPGGTKYCHFPNNDDRGYDAGYFNGLLSETPVLTRSNGRDKVTWKKLPGHERNEPLDLRNYALAGYRIVDPDLDAIERRLKGLEEPKAKPEPPKRHNKRRDIYDGEW</sequence>
<proteinExistence type="inferred from homology"/>
<dbReference type="InterPro" id="IPR051220">
    <property type="entry name" value="TFA_Chaperone"/>
</dbReference>
<name>A0A6N7WL09_9FIRM</name>
<evidence type="ECO:0000313" key="4">
    <source>
        <dbReference type="EMBL" id="MSS90435.1"/>
    </source>
</evidence>
<dbReference type="InterPro" id="IPR008866">
    <property type="entry name" value="Phage_lambda_GpA-like"/>
</dbReference>
<feature type="domain" description="Phage terminase large subunit GpA ATPase" evidence="2">
    <location>
        <begin position="46"/>
        <end position="296"/>
    </location>
</feature>
<feature type="region of interest" description="Disordered" evidence="1">
    <location>
        <begin position="608"/>
        <end position="634"/>
    </location>
</feature>
<dbReference type="AlphaFoldDB" id="A0A6N7WL09"/>
<evidence type="ECO:0000259" key="2">
    <source>
        <dbReference type="Pfam" id="PF05876"/>
    </source>
</evidence>
<organism evidence="4 5">
    <name type="scientific">Eisenbergiella porci</name>
    <dbReference type="NCBI Taxonomy" id="2652274"/>
    <lineage>
        <taxon>Bacteria</taxon>
        <taxon>Bacillati</taxon>
        <taxon>Bacillota</taxon>
        <taxon>Clostridia</taxon>
        <taxon>Lachnospirales</taxon>
        <taxon>Lachnospiraceae</taxon>
        <taxon>Eisenbergiella</taxon>
    </lineage>
</organism>
<accession>A0A6N7WL09</accession>
<dbReference type="InterPro" id="IPR046453">
    <property type="entry name" value="GpA_ATPase"/>
</dbReference>
<protein>
    <submittedName>
        <fullName evidence="4">Phage terminase large subunit family protein</fullName>
    </submittedName>
</protein>
<dbReference type="HAMAP" id="MF_04144">
    <property type="entry name" value="TERL_LAMBDA"/>
    <property type="match status" value="1"/>
</dbReference>
<gene>
    <name evidence="4" type="ORF">FYJ45_19770</name>
</gene>
<reference evidence="4 5" key="1">
    <citation type="submission" date="2019-08" db="EMBL/GenBank/DDBJ databases">
        <title>In-depth cultivation of the pig gut microbiome towards novel bacterial diversity and tailored functional studies.</title>
        <authorList>
            <person name="Wylensek D."/>
            <person name="Hitch T.C.A."/>
            <person name="Clavel T."/>
        </authorList>
    </citation>
    <scope>NUCLEOTIDE SEQUENCE [LARGE SCALE GENOMIC DNA]</scope>
    <source>
        <strain evidence="4 5">WCA-389-WT-23B</strain>
    </source>
</reference>
<dbReference type="PANTHER" id="PTHR34413">
    <property type="entry name" value="PROPHAGE TAIL FIBER ASSEMBLY PROTEIN HOMOLOG TFAE-RELATED-RELATED"/>
    <property type="match status" value="1"/>
</dbReference>
<evidence type="ECO:0000313" key="5">
    <source>
        <dbReference type="Proteomes" id="UP000436047"/>
    </source>
</evidence>
<dbReference type="GO" id="GO:0005524">
    <property type="term" value="F:ATP binding"/>
    <property type="evidence" value="ECO:0007669"/>
    <property type="project" value="InterPro"/>
</dbReference>
<evidence type="ECO:0000259" key="3">
    <source>
        <dbReference type="Pfam" id="PF20454"/>
    </source>
</evidence>
<dbReference type="Proteomes" id="UP000436047">
    <property type="component" value="Unassembled WGS sequence"/>
</dbReference>
<feature type="domain" description="Terminase large subunit GpA endonuclease" evidence="3">
    <location>
        <begin position="313"/>
        <end position="598"/>
    </location>
</feature>
<dbReference type="RefSeq" id="WP_154466903.1">
    <property type="nucleotide sequence ID" value="NZ_VUMI01000038.1"/>
</dbReference>
<comment type="caution">
    <text evidence="4">The sequence shown here is derived from an EMBL/GenBank/DDBJ whole genome shotgun (WGS) entry which is preliminary data.</text>
</comment>
<dbReference type="Gene3D" id="3.40.50.300">
    <property type="entry name" value="P-loop containing nucleotide triphosphate hydrolases"/>
    <property type="match status" value="1"/>
</dbReference>
<keyword evidence="5" id="KW-1185">Reference proteome</keyword>
<dbReference type="InterPro" id="IPR046454">
    <property type="entry name" value="GpA_endonuclease"/>
</dbReference>
<dbReference type="GO" id="GO:0016887">
    <property type="term" value="F:ATP hydrolysis activity"/>
    <property type="evidence" value="ECO:0007669"/>
    <property type="project" value="InterPro"/>
</dbReference>
<dbReference type="InterPro" id="IPR027417">
    <property type="entry name" value="P-loop_NTPase"/>
</dbReference>